<accession>A0A1T5JGI5</accession>
<organism evidence="2 3">
    <name type="scientific">Maledivibacter halophilus</name>
    <dbReference type="NCBI Taxonomy" id="36842"/>
    <lineage>
        <taxon>Bacteria</taxon>
        <taxon>Bacillati</taxon>
        <taxon>Bacillota</taxon>
        <taxon>Clostridia</taxon>
        <taxon>Peptostreptococcales</taxon>
        <taxon>Caminicellaceae</taxon>
        <taxon>Maledivibacter</taxon>
    </lineage>
</organism>
<dbReference type="EMBL" id="FUZT01000002">
    <property type="protein sequence ID" value="SKC50456.1"/>
    <property type="molecule type" value="Genomic_DNA"/>
</dbReference>
<gene>
    <name evidence="2" type="ORF">SAMN02194393_01165</name>
</gene>
<protein>
    <submittedName>
        <fullName evidence="2">Uncharacterized protein</fullName>
    </submittedName>
</protein>
<evidence type="ECO:0000256" key="1">
    <source>
        <dbReference type="SAM" id="Coils"/>
    </source>
</evidence>
<reference evidence="2 3" key="1">
    <citation type="submission" date="2017-02" db="EMBL/GenBank/DDBJ databases">
        <authorList>
            <person name="Peterson S.W."/>
        </authorList>
    </citation>
    <scope>NUCLEOTIDE SEQUENCE [LARGE SCALE GENOMIC DNA]</scope>
    <source>
        <strain evidence="2 3">M1</strain>
    </source>
</reference>
<keyword evidence="3" id="KW-1185">Reference proteome</keyword>
<dbReference type="AlphaFoldDB" id="A0A1T5JGI5"/>
<name>A0A1T5JGI5_9FIRM</name>
<evidence type="ECO:0000313" key="3">
    <source>
        <dbReference type="Proteomes" id="UP000190285"/>
    </source>
</evidence>
<proteinExistence type="predicted"/>
<dbReference type="STRING" id="36842.SAMN02194393_01165"/>
<sequence length="220" mass="26384">MQLYQVYIREIEFNKNYRGEVYMTKEINLDVNIIKKNKIPVLVKSSEWKKLFDKSMTKTMRKLADKLEDLVNEEKEIIKQLKKAKKEKKKLMNKVLKLSDEANSNNSSSALIELENTKNRILEVNDELDELRFRLEMLPKEIHDTNYELLKETIVISYEDITQGKKKINYLDKEIEAIRKSLGEMWEEKFSKEKRINELYLYLHGTLGHEETDKMDRRFL</sequence>
<evidence type="ECO:0000313" key="2">
    <source>
        <dbReference type="EMBL" id="SKC50456.1"/>
    </source>
</evidence>
<dbReference type="Proteomes" id="UP000190285">
    <property type="component" value="Unassembled WGS sequence"/>
</dbReference>
<keyword evidence="1" id="KW-0175">Coiled coil</keyword>
<feature type="coiled-coil region" evidence="1">
    <location>
        <begin position="60"/>
        <end position="134"/>
    </location>
</feature>